<reference evidence="1" key="1">
    <citation type="journal article" date="2014" name="Front. Microbiol.">
        <title>High frequency of phylogenetically diverse reductive dehalogenase-homologous genes in deep subseafloor sedimentary metagenomes.</title>
        <authorList>
            <person name="Kawai M."/>
            <person name="Futagami T."/>
            <person name="Toyoda A."/>
            <person name="Takaki Y."/>
            <person name="Nishi S."/>
            <person name="Hori S."/>
            <person name="Arai W."/>
            <person name="Tsubouchi T."/>
            <person name="Morono Y."/>
            <person name="Uchiyama I."/>
            <person name="Ito T."/>
            <person name="Fujiyama A."/>
            <person name="Inagaki F."/>
            <person name="Takami H."/>
        </authorList>
    </citation>
    <scope>NUCLEOTIDE SEQUENCE</scope>
    <source>
        <strain evidence="1">Expedition CK06-06</strain>
    </source>
</reference>
<comment type="caution">
    <text evidence="1">The sequence shown here is derived from an EMBL/GenBank/DDBJ whole genome shotgun (WGS) entry which is preliminary data.</text>
</comment>
<dbReference type="AlphaFoldDB" id="X0XZF6"/>
<accession>X0XZF6</accession>
<feature type="non-terminal residue" evidence="1">
    <location>
        <position position="1"/>
    </location>
</feature>
<proteinExistence type="predicted"/>
<name>X0XZF6_9ZZZZ</name>
<protein>
    <submittedName>
        <fullName evidence="1">Uncharacterized protein</fullName>
    </submittedName>
</protein>
<sequence length="37" mass="4223">YEQTEANAQKRCKTKIKTLETELEVCKLEIRLLGGGK</sequence>
<dbReference type="EMBL" id="BARS01055765">
    <property type="protein sequence ID" value="GAG48780.1"/>
    <property type="molecule type" value="Genomic_DNA"/>
</dbReference>
<organism evidence="1">
    <name type="scientific">marine sediment metagenome</name>
    <dbReference type="NCBI Taxonomy" id="412755"/>
    <lineage>
        <taxon>unclassified sequences</taxon>
        <taxon>metagenomes</taxon>
        <taxon>ecological metagenomes</taxon>
    </lineage>
</organism>
<evidence type="ECO:0000313" key="1">
    <source>
        <dbReference type="EMBL" id="GAG48780.1"/>
    </source>
</evidence>
<gene>
    <name evidence="1" type="ORF">S01H1_82282</name>
</gene>